<evidence type="ECO:0000256" key="6">
    <source>
        <dbReference type="ARBA" id="ARBA00022619"/>
    </source>
</evidence>
<accession>A0AAD6URX3</accession>
<evidence type="ECO:0000256" key="7">
    <source>
        <dbReference type="ARBA" id="ARBA00022857"/>
    </source>
</evidence>
<comment type="similarity">
    <text evidence="3">Belongs to the HTP reductase family.</text>
</comment>
<dbReference type="Pfam" id="PF01872">
    <property type="entry name" value="RibD_C"/>
    <property type="match status" value="1"/>
</dbReference>
<evidence type="ECO:0000256" key="11">
    <source>
        <dbReference type="ARBA" id="ARBA00047550"/>
    </source>
</evidence>
<organism evidence="14 15">
    <name type="scientific">Mycena pura</name>
    <dbReference type="NCBI Taxonomy" id="153505"/>
    <lineage>
        <taxon>Eukaryota</taxon>
        <taxon>Fungi</taxon>
        <taxon>Dikarya</taxon>
        <taxon>Basidiomycota</taxon>
        <taxon>Agaricomycotina</taxon>
        <taxon>Agaricomycetes</taxon>
        <taxon>Agaricomycetidae</taxon>
        <taxon>Agaricales</taxon>
        <taxon>Marasmiineae</taxon>
        <taxon>Mycenaceae</taxon>
        <taxon>Mycena</taxon>
    </lineage>
</organism>
<protein>
    <recommendedName>
        <fullName evidence="5">2,5-diamino-6-ribosylamino-4(3H)-pyrimidinone 5'-phosphate reductase</fullName>
        <ecNumber evidence="4">1.1.1.302</ecNumber>
    </recommendedName>
    <alternativeName>
        <fullName evidence="10">2,5-diamino-6-(5-phospho-D-ribosylamino)pyrimidin-4(3H)-one reductase</fullName>
    </alternativeName>
    <alternativeName>
        <fullName evidence="9">2,5-diamino-6-ribitylamino-4(3H)-pyrimidinone 5'-phosphate synthase</fullName>
    </alternativeName>
</protein>
<comment type="function">
    <text evidence="1">Catalyzes an early step in riboflavin biosynthesis, the NADPH-dependent reduction of the ribose side chain of 2,5-diamino-6-ribosylamino-4(3H)-pyrimidinone 5'-phosphate, yielding 2,5-diamino-6-ribitylamino-4(3H)-pyrimidinone 5'-phosphate.</text>
</comment>
<reference evidence="14" key="1">
    <citation type="submission" date="2023-03" db="EMBL/GenBank/DDBJ databases">
        <title>Massive genome expansion in bonnet fungi (Mycena s.s.) driven by repeated elements and novel gene families across ecological guilds.</title>
        <authorList>
            <consortium name="Lawrence Berkeley National Laboratory"/>
            <person name="Harder C.B."/>
            <person name="Miyauchi S."/>
            <person name="Viragh M."/>
            <person name="Kuo A."/>
            <person name="Thoen E."/>
            <person name="Andreopoulos B."/>
            <person name="Lu D."/>
            <person name="Skrede I."/>
            <person name="Drula E."/>
            <person name="Henrissat B."/>
            <person name="Morin E."/>
            <person name="Kohler A."/>
            <person name="Barry K."/>
            <person name="LaButti K."/>
            <person name="Morin E."/>
            <person name="Salamov A."/>
            <person name="Lipzen A."/>
            <person name="Mereny Z."/>
            <person name="Hegedus B."/>
            <person name="Baldrian P."/>
            <person name="Stursova M."/>
            <person name="Weitz H."/>
            <person name="Taylor A."/>
            <person name="Grigoriev I.V."/>
            <person name="Nagy L.G."/>
            <person name="Martin F."/>
            <person name="Kauserud H."/>
        </authorList>
    </citation>
    <scope>NUCLEOTIDE SEQUENCE</scope>
    <source>
        <strain evidence="14">9144</strain>
    </source>
</reference>
<evidence type="ECO:0000256" key="4">
    <source>
        <dbReference type="ARBA" id="ARBA00012851"/>
    </source>
</evidence>
<keyword evidence="15" id="KW-1185">Reference proteome</keyword>
<comment type="pathway">
    <text evidence="2">Cofactor biosynthesis; riboflavin biosynthesis.</text>
</comment>
<dbReference type="EC" id="1.1.1.302" evidence="4"/>
<evidence type="ECO:0000256" key="5">
    <source>
        <dbReference type="ARBA" id="ARBA00015035"/>
    </source>
</evidence>
<keyword evidence="6" id="KW-0686">Riboflavin biosynthesis</keyword>
<keyword evidence="8" id="KW-0560">Oxidoreductase</keyword>
<gene>
    <name evidence="14" type="ORF">GGX14DRAFT_589218</name>
</gene>
<comment type="caution">
    <text evidence="14">The sequence shown here is derived from an EMBL/GenBank/DDBJ whole genome shotgun (WGS) entry which is preliminary data.</text>
</comment>
<dbReference type="AlphaFoldDB" id="A0AAD6URX3"/>
<proteinExistence type="inferred from homology"/>
<dbReference type="SUPFAM" id="SSF53597">
    <property type="entry name" value="Dihydrofolate reductase-like"/>
    <property type="match status" value="1"/>
</dbReference>
<dbReference type="Proteomes" id="UP001219525">
    <property type="component" value="Unassembled WGS sequence"/>
</dbReference>
<evidence type="ECO:0000256" key="1">
    <source>
        <dbReference type="ARBA" id="ARBA00003555"/>
    </source>
</evidence>
<evidence type="ECO:0000256" key="8">
    <source>
        <dbReference type="ARBA" id="ARBA00023002"/>
    </source>
</evidence>
<dbReference type="GO" id="GO:0008703">
    <property type="term" value="F:5-amino-6-(5-phosphoribosylamino)uracil reductase activity"/>
    <property type="evidence" value="ECO:0007669"/>
    <property type="project" value="InterPro"/>
</dbReference>
<evidence type="ECO:0000256" key="12">
    <source>
        <dbReference type="ARBA" id="ARBA00049020"/>
    </source>
</evidence>
<comment type="catalytic activity">
    <reaction evidence="11">
        <text>2,5-diamino-6-(1-D-ribitylamino)pyrimidin-4(3H)-one 5'-phosphate + NAD(+) = 2,5-diamino-6-(1-D-ribosylamino)pyrimidin-4(3H)-one 5'-phosphate + NADH + H(+)</text>
        <dbReference type="Rhea" id="RHEA:27274"/>
        <dbReference type="ChEBI" id="CHEBI:15378"/>
        <dbReference type="ChEBI" id="CHEBI:57540"/>
        <dbReference type="ChEBI" id="CHEBI:57945"/>
        <dbReference type="ChEBI" id="CHEBI:58890"/>
        <dbReference type="ChEBI" id="CHEBI:59545"/>
        <dbReference type="EC" id="1.1.1.302"/>
    </reaction>
</comment>
<dbReference type="InterPro" id="IPR050765">
    <property type="entry name" value="Riboflavin_Biosynth_HTPR"/>
</dbReference>
<dbReference type="PANTHER" id="PTHR38011:SF7">
    <property type="entry name" value="2,5-DIAMINO-6-RIBOSYLAMINO-4(3H)-PYRIMIDINONE 5'-PHOSPHATE REDUCTASE"/>
    <property type="match status" value="1"/>
</dbReference>
<keyword evidence="7" id="KW-0521">NADP</keyword>
<feature type="domain" description="Bacterial bifunctional deaminase-reductase C-terminal" evidence="13">
    <location>
        <begin position="24"/>
        <end position="216"/>
    </location>
</feature>
<dbReference type="InterPro" id="IPR002734">
    <property type="entry name" value="RibDG_C"/>
</dbReference>
<dbReference type="InterPro" id="IPR024072">
    <property type="entry name" value="DHFR-like_dom_sf"/>
</dbReference>
<evidence type="ECO:0000313" key="14">
    <source>
        <dbReference type="EMBL" id="KAJ7193350.1"/>
    </source>
</evidence>
<comment type="catalytic activity">
    <reaction evidence="12">
        <text>2,5-diamino-6-(1-D-ribitylamino)pyrimidin-4(3H)-one 5'-phosphate + NADP(+) = 2,5-diamino-6-(1-D-ribosylamino)pyrimidin-4(3H)-one 5'-phosphate + NADPH + H(+)</text>
        <dbReference type="Rhea" id="RHEA:27278"/>
        <dbReference type="ChEBI" id="CHEBI:15378"/>
        <dbReference type="ChEBI" id="CHEBI:57783"/>
        <dbReference type="ChEBI" id="CHEBI:58349"/>
        <dbReference type="ChEBI" id="CHEBI:58890"/>
        <dbReference type="ChEBI" id="CHEBI:59545"/>
        <dbReference type="EC" id="1.1.1.302"/>
    </reaction>
</comment>
<dbReference type="Gene3D" id="3.40.430.10">
    <property type="entry name" value="Dihydrofolate Reductase, subunit A"/>
    <property type="match status" value="1"/>
</dbReference>
<evidence type="ECO:0000313" key="15">
    <source>
        <dbReference type="Proteomes" id="UP001219525"/>
    </source>
</evidence>
<evidence type="ECO:0000259" key="13">
    <source>
        <dbReference type="Pfam" id="PF01872"/>
    </source>
</evidence>
<evidence type="ECO:0000256" key="9">
    <source>
        <dbReference type="ARBA" id="ARBA00030073"/>
    </source>
</evidence>
<name>A0AAD6URX3_9AGAR</name>
<dbReference type="EMBL" id="JARJCW010000109">
    <property type="protein sequence ID" value="KAJ7193350.1"/>
    <property type="molecule type" value="Genomic_DNA"/>
</dbReference>
<evidence type="ECO:0000256" key="3">
    <source>
        <dbReference type="ARBA" id="ARBA00009723"/>
    </source>
</evidence>
<sequence length="227" mass="23794">MSEAPSYLTTLLAPYAAAPPPARPHVTLTFAQSLDGKIAGPGGAQLILSGAESMLMTHWLRTQHDAIIIGVGTAINDDPQLNTRHLPPALPGERRHVPRPVVLDRSLRLPPTCKLLKNFAAGTGRRPWVIAAAPADAGSRARYDLLTAAGAKVLLLPEGSSDANRTEPALALLRAQGVRTLMVEGGARVIASFFGAARCVDTILVTTAPRLVGPAGVGYSVPEGQVR</sequence>
<dbReference type="PANTHER" id="PTHR38011">
    <property type="entry name" value="DIHYDROFOLATE REDUCTASE FAMILY PROTEIN (AFU_ORTHOLOGUE AFUA_8G06820)"/>
    <property type="match status" value="1"/>
</dbReference>
<evidence type="ECO:0000256" key="10">
    <source>
        <dbReference type="ARBA" id="ARBA00031630"/>
    </source>
</evidence>
<evidence type="ECO:0000256" key="2">
    <source>
        <dbReference type="ARBA" id="ARBA00005104"/>
    </source>
</evidence>
<dbReference type="GO" id="GO:0009231">
    <property type="term" value="P:riboflavin biosynthetic process"/>
    <property type="evidence" value="ECO:0007669"/>
    <property type="project" value="UniProtKB-KW"/>
</dbReference>